<sequence>MINTQQIADLLNSAAKNELLIKDIKKAADKVGVALLELQTLLAPDYTPAPKVPYIRKAKREQMAAEAAAAGETVETASLPSDIVFGKPARRTKKEEQVAA</sequence>
<dbReference type="RefSeq" id="WP_243512136.1">
    <property type="nucleotide sequence ID" value="NZ_CP094534.1"/>
</dbReference>
<evidence type="ECO:0000313" key="2">
    <source>
        <dbReference type="Proteomes" id="UP000831390"/>
    </source>
</evidence>
<gene>
    <name evidence="1" type="ORF">MTP16_17160</name>
</gene>
<keyword evidence="2" id="KW-1185">Reference proteome</keyword>
<protein>
    <recommendedName>
        <fullName evidence="3">Translation initiation factor IF-2</fullName>
    </recommendedName>
</protein>
<evidence type="ECO:0008006" key="3">
    <source>
        <dbReference type="Google" id="ProtNLM"/>
    </source>
</evidence>
<accession>A0ABY4B3B8</accession>
<dbReference type="Proteomes" id="UP000831390">
    <property type="component" value="Chromosome"/>
</dbReference>
<evidence type="ECO:0000313" key="1">
    <source>
        <dbReference type="EMBL" id="UOE32852.1"/>
    </source>
</evidence>
<organism evidence="1 2">
    <name type="scientific">Hymenobacter monticola</name>
    <dbReference type="NCBI Taxonomy" id="1705399"/>
    <lineage>
        <taxon>Bacteria</taxon>
        <taxon>Pseudomonadati</taxon>
        <taxon>Bacteroidota</taxon>
        <taxon>Cytophagia</taxon>
        <taxon>Cytophagales</taxon>
        <taxon>Hymenobacteraceae</taxon>
        <taxon>Hymenobacter</taxon>
    </lineage>
</organism>
<name>A0ABY4B3B8_9BACT</name>
<dbReference type="EMBL" id="CP094534">
    <property type="protein sequence ID" value="UOE32852.1"/>
    <property type="molecule type" value="Genomic_DNA"/>
</dbReference>
<proteinExistence type="predicted"/>
<reference evidence="1 2" key="1">
    <citation type="submission" date="2022-03" db="EMBL/GenBank/DDBJ databases">
        <title>Hymenobactersp. isolated from the air.</title>
        <authorList>
            <person name="Won M."/>
            <person name="Kwon S.-W."/>
        </authorList>
    </citation>
    <scope>NUCLEOTIDE SEQUENCE [LARGE SCALE GENOMIC DNA]</scope>
    <source>
        <strain evidence="1 2">KACC 22596</strain>
    </source>
</reference>